<dbReference type="InterPro" id="IPR003647">
    <property type="entry name" value="Intron_nuc_1_rpt"/>
</dbReference>
<dbReference type="SMART" id="SM00465">
    <property type="entry name" value="GIYc"/>
    <property type="match status" value="1"/>
</dbReference>
<comment type="similarity">
    <text evidence="1">To endonucleases of group I introns of fungi and phage.</text>
</comment>
<dbReference type="Pfam" id="PF07453">
    <property type="entry name" value="NUMOD1"/>
    <property type="match status" value="1"/>
</dbReference>
<dbReference type="GO" id="GO:0003677">
    <property type="term" value="F:DNA binding"/>
    <property type="evidence" value="ECO:0007669"/>
    <property type="project" value="InterPro"/>
</dbReference>
<evidence type="ECO:0000256" key="1">
    <source>
        <dbReference type="ARBA" id="ARBA00010045"/>
    </source>
</evidence>
<keyword evidence="2" id="KW-0540">Nuclease</keyword>
<dbReference type="AlphaFoldDB" id="A0A4Y5N025"/>
<dbReference type="PROSITE" id="PS50164">
    <property type="entry name" value="GIY_YIG"/>
    <property type="match status" value="1"/>
</dbReference>
<dbReference type="InterPro" id="IPR006350">
    <property type="entry name" value="Intron_endoG1"/>
</dbReference>
<evidence type="ECO:0000256" key="3">
    <source>
        <dbReference type="ARBA" id="ARBA00022759"/>
    </source>
</evidence>
<reference evidence="6" key="1">
    <citation type="submission" date="2019-04" db="EMBL/GenBank/DDBJ databases">
        <authorList>
            <person name="Yu Z."/>
            <person name="Deng C."/>
        </authorList>
    </citation>
    <scope>NUCLEOTIDE SEQUENCE</scope>
</reference>
<proteinExistence type="predicted"/>
<evidence type="ECO:0000256" key="2">
    <source>
        <dbReference type="ARBA" id="ARBA00022722"/>
    </source>
</evidence>
<accession>A0A4Y5N025</accession>
<feature type="domain" description="GIY-YIG" evidence="5">
    <location>
        <begin position="19"/>
        <end position="105"/>
    </location>
</feature>
<dbReference type="InterPro" id="IPR035901">
    <property type="entry name" value="GIY-YIG_endonuc_sf"/>
</dbReference>
<keyword evidence="6" id="KW-0496">Mitochondrion</keyword>
<dbReference type="EMBL" id="MK820635">
    <property type="protein sequence ID" value="QCW06878.1"/>
    <property type="molecule type" value="Genomic_DNA"/>
</dbReference>
<dbReference type="SMART" id="SM00496">
    <property type="entry name" value="IENR2"/>
    <property type="match status" value="3"/>
</dbReference>
<protein>
    <recommendedName>
        <fullName evidence="5">GIY-YIG domain-containing protein</fullName>
    </recommendedName>
</protein>
<name>A0A4Y5N025_9PEZI</name>
<evidence type="ECO:0000256" key="4">
    <source>
        <dbReference type="ARBA" id="ARBA00022801"/>
    </source>
</evidence>
<dbReference type="NCBIfam" id="TIGR01453">
    <property type="entry name" value="grpIintron_endo"/>
    <property type="match status" value="1"/>
</dbReference>
<dbReference type="Gene3D" id="3.40.1440.10">
    <property type="entry name" value="GIY-YIG endonuclease"/>
    <property type="match status" value="1"/>
</dbReference>
<organism evidence="6">
    <name type="scientific">Orbilia brochopaga</name>
    <dbReference type="NCBI Taxonomy" id="3140254"/>
    <lineage>
        <taxon>Eukaryota</taxon>
        <taxon>Fungi</taxon>
        <taxon>Dikarya</taxon>
        <taxon>Ascomycota</taxon>
        <taxon>Pezizomycotina</taxon>
        <taxon>Orbiliomycetes</taxon>
        <taxon>Orbiliales</taxon>
        <taxon>Orbiliaceae</taxon>
        <taxon>Orbilia</taxon>
    </lineage>
</organism>
<dbReference type="CDD" id="cd10445">
    <property type="entry name" value="GIY-YIG_bI1_like"/>
    <property type="match status" value="1"/>
</dbReference>
<geneLocation type="mitochondrion" evidence="6"/>
<dbReference type="SMART" id="SM00497">
    <property type="entry name" value="IENR1"/>
    <property type="match status" value="1"/>
</dbReference>
<dbReference type="InterPro" id="IPR003611">
    <property type="entry name" value="NUMOD3"/>
</dbReference>
<keyword evidence="3" id="KW-0255">Endonuclease</keyword>
<evidence type="ECO:0000259" key="5">
    <source>
        <dbReference type="PROSITE" id="PS50164"/>
    </source>
</evidence>
<dbReference type="GO" id="GO:0004519">
    <property type="term" value="F:endonuclease activity"/>
    <property type="evidence" value="ECO:0007669"/>
    <property type="project" value="UniProtKB-KW"/>
</dbReference>
<sequence>MIYPNSDIQKLDALKDNKEKSGIYLWKNRINGKLYVGSGEDLARRLREYYNINYLNKDSGMLICKALLKYGYSTFSLYILEYCDEKDLLQREQYYIDILKPEYNILKIAGSSKGYKHTKEARAKISAALKGLKIGELNPMFGKKHLEKILAKLRGKKRTEETRAKMSISKTGYKYTEEARAKISSAKVKKIEVLNINTGERTEYSSGQEASNSVGCSTATIVKCIKNDKPFKGIYKFRKIDT</sequence>
<keyword evidence="4" id="KW-0378">Hydrolase</keyword>
<evidence type="ECO:0000313" key="6">
    <source>
        <dbReference type="EMBL" id="QCW06878.1"/>
    </source>
</evidence>
<dbReference type="Pfam" id="PF07460">
    <property type="entry name" value="NUMOD3"/>
    <property type="match status" value="3"/>
</dbReference>
<gene>
    <name evidence="6" type="primary">orf242</name>
</gene>
<dbReference type="GO" id="GO:0016787">
    <property type="term" value="F:hydrolase activity"/>
    <property type="evidence" value="ECO:0007669"/>
    <property type="project" value="UniProtKB-KW"/>
</dbReference>
<dbReference type="InterPro" id="IPR000305">
    <property type="entry name" value="GIY-YIG_endonuc"/>
</dbReference>
<dbReference type="SUPFAM" id="SSF82771">
    <property type="entry name" value="GIY-YIG endonuclease"/>
    <property type="match status" value="1"/>
</dbReference>
<dbReference type="InterPro" id="IPR010896">
    <property type="entry name" value="NUMOD1"/>
</dbReference>
<dbReference type="Pfam" id="PF01541">
    <property type="entry name" value="GIY-YIG"/>
    <property type="match status" value="1"/>
</dbReference>
<dbReference type="SUPFAM" id="SSF64496">
    <property type="entry name" value="DNA-binding domain of intron-encoded endonucleases"/>
    <property type="match status" value="2"/>
</dbReference>